<comment type="caution">
    <text evidence="2">The sequence shown here is derived from an EMBL/GenBank/DDBJ whole genome shotgun (WGS) entry which is preliminary data.</text>
</comment>
<feature type="compositionally biased region" description="Polar residues" evidence="1">
    <location>
        <begin position="208"/>
        <end position="222"/>
    </location>
</feature>
<gene>
    <name evidence="2" type="ORF">M153_14400002153</name>
</gene>
<evidence type="ECO:0000313" key="2">
    <source>
        <dbReference type="EMBL" id="KRH93139.1"/>
    </source>
</evidence>
<dbReference type="VEuPathDB" id="MicrosporidiaDB:M153_14400002153"/>
<dbReference type="Proteomes" id="UP000051530">
    <property type="component" value="Unassembled WGS sequence"/>
</dbReference>
<dbReference type="OrthoDB" id="10327868at2759"/>
<proteinExistence type="predicted"/>
<evidence type="ECO:0000256" key="1">
    <source>
        <dbReference type="SAM" id="MobiDB-lite"/>
    </source>
</evidence>
<dbReference type="EMBL" id="LGUB01000474">
    <property type="protein sequence ID" value="KRH93139.1"/>
    <property type="molecule type" value="Genomic_DNA"/>
</dbReference>
<dbReference type="AlphaFoldDB" id="A0A0R0LUR6"/>
<feature type="region of interest" description="Disordered" evidence="1">
    <location>
        <begin position="184"/>
        <end position="222"/>
    </location>
</feature>
<organism evidence="2 3">
    <name type="scientific">Pseudoloma neurophilia</name>
    <dbReference type="NCBI Taxonomy" id="146866"/>
    <lineage>
        <taxon>Eukaryota</taxon>
        <taxon>Fungi</taxon>
        <taxon>Fungi incertae sedis</taxon>
        <taxon>Microsporidia</taxon>
        <taxon>Pseudoloma</taxon>
    </lineage>
</organism>
<feature type="non-terminal residue" evidence="2">
    <location>
        <position position="222"/>
    </location>
</feature>
<protein>
    <submittedName>
        <fullName evidence="2">Uncharacterized protein</fullName>
    </submittedName>
</protein>
<accession>A0A0R0LUR6</accession>
<sequence length="222" mass="25928">MFSKQKIADQLKRSGYGEPKFYYKTKTIFNEKLTTVYLIFIRDYVLLGKIDPRNVEIDQLDFIEKISFKNIIFHKEDNMYLVMKWKTKHLLIGFKQYEVLKKFCKKILELNISFGKKSKKRVLSNDDGESVSYKLDNESIDHISTDTRYEVLSFNSESNCKNTNSFTSYDSTCNIQREKANLSSGITSENNYRNNKTNSNEKFDNKSDGSGLNERTNSNVKS</sequence>
<reference evidence="2 3" key="1">
    <citation type="submission" date="2015-07" db="EMBL/GenBank/DDBJ databases">
        <title>The genome of Pseudoloma neurophilia, a relevant intracellular parasite of the zebrafish.</title>
        <authorList>
            <person name="Ndikumana S."/>
            <person name="Pelin A."/>
            <person name="Sanders J."/>
            <person name="Corradi N."/>
        </authorList>
    </citation>
    <scope>NUCLEOTIDE SEQUENCE [LARGE SCALE GENOMIC DNA]</scope>
    <source>
        <strain evidence="2 3">MK1</strain>
    </source>
</reference>
<feature type="compositionally biased region" description="Polar residues" evidence="1">
    <location>
        <begin position="184"/>
        <end position="198"/>
    </location>
</feature>
<keyword evidence="3" id="KW-1185">Reference proteome</keyword>
<evidence type="ECO:0000313" key="3">
    <source>
        <dbReference type="Proteomes" id="UP000051530"/>
    </source>
</evidence>
<name>A0A0R0LUR6_9MICR</name>